<sequence>METIDWSKLTPEERVEQYAIENYKHGLNCAECVLSALQREGALDIPKEAVGMGVGFGGGIGLSGLTCGALSAAVLANGLRYGRKDPYTVPAEERGKEVAGKYYRRYHALVREFVAENGSPTCAEISAPHGAWESRERRIHCLQLIGRAARLAYRYLQMPQDEAFALPYEGKTMKQFDGAKPETLPYPTPHLVIRK</sequence>
<dbReference type="AlphaFoldDB" id="A0A841R1I6"/>
<accession>A0A841R1I6</accession>
<dbReference type="Proteomes" id="UP000591941">
    <property type="component" value="Unassembled WGS sequence"/>
</dbReference>
<dbReference type="GeneID" id="93485925"/>
<protein>
    <submittedName>
        <fullName evidence="1">C_GCAxxG_C_C family probable redox protein</fullName>
    </submittedName>
</protein>
<comment type="caution">
    <text evidence="1">The sequence shown here is derived from an EMBL/GenBank/DDBJ whole genome shotgun (WGS) entry which is preliminary data.</text>
</comment>
<dbReference type="NCBIfam" id="TIGR01909">
    <property type="entry name" value="C_GCAxxG_C_C"/>
    <property type="match status" value="1"/>
</dbReference>
<dbReference type="Pfam" id="PF09719">
    <property type="entry name" value="C_GCAxxG_C_C"/>
    <property type="match status" value="1"/>
</dbReference>
<gene>
    <name evidence="1" type="ORF">HNR45_000653</name>
</gene>
<reference evidence="1 2" key="1">
    <citation type="submission" date="2020-08" db="EMBL/GenBank/DDBJ databases">
        <title>Genomic Encyclopedia of Type Strains, Phase IV (KMG-IV): sequencing the most valuable type-strain genomes for metagenomic binning, comparative biology and taxonomic classification.</title>
        <authorList>
            <person name="Goeker M."/>
        </authorList>
    </citation>
    <scope>NUCLEOTIDE SEQUENCE [LARGE SCALE GENOMIC DNA]</scope>
    <source>
        <strain evidence="1 2">DSM 21255</strain>
    </source>
</reference>
<proteinExistence type="predicted"/>
<dbReference type="EMBL" id="JACHHI010000002">
    <property type="protein sequence ID" value="MBB6477623.1"/>
    <property type="molecule type" value="Genomic_DNA"/>
</dbReference>
<name>A0A841R1I6_9FIRM</name>
<dbReference type="InterPro" id="IPR010181">
    <property type="entry name" value="CGCAxxGCC_motif"/>
</dbReference>
<organism evidence="1 2">
    <name type="scientific">Negativicoccus succinicivorans</name>
    <dbReference type="NCBI Taxonomy" id="620903"/>
    <lineage>
        <taxon>Bacteria</taxon>
        <taxon>Bacillati</taxon>
        <taxon>Bacillota</taxon>
        <taxon>Negativicutes</taxon>
        <taxon>Veillonellales</taxon>
        <taxon>Veillonellaceae</taxon>
        <taxon>Negativicoccus</taxon>
    </lineage>
</organism>
<dbReference type="RefSeq" id="WP_024048629.1">
    <property type="nucleotide sequence ID" value="NZ_CABWNB010000003.1"/>
</dbReference>
<evidence type="ECO:0000313" key="1">
    <source>
        <dbReference type="EMBL" id="MBB6477623.1"/>
    </source>
</evidence>
<keyword evidence="2" id="KW-1185">Reference proteome</keyword>
<dbReference type="OrthoDB" id="1624765at2"/>
<evidence type="ECO:0000313" key="2">
    <source>
        <dbReference type="Proteomes" id="UP000591941"/>
    </source>
</evidence>